<keyword evidence="3" id="KW-1185">Reference proteome</keyword>
<evidence type="ECO:0000313" key="3">
    <source>
        <dbReference type="Proteomes" id="UP000729290"/>
    </source>
</evidence>
<dbReference type="RefSeq" id="WP_205132410.1">
    <property type="nucleotide sequence ID" value="NZ_JACSNT010000001.1"/>
</dbReference>
<evidence type="ECO:0000313" key="2">
    <source>
        <dbReference type="EMBL" id="MBM6876678.1"/>
    </source>
</evidence>
<evidence type="ECO:0008006" key="4">
    <source>
        <dbReference type="Google" id="ProtNLM"/>
    </source>
</evidence>
<proteinExistence type="predicted"/>
<feature type="transmembrane region" description="Helical" evidence="1">
    <location>
        <begin position="12"/>
        <end position="32"/>
    </location>
</feature>
<sequence length="145" mass="16289">MNYKRKLKWSILFGILWIALGILAVCCAVFRIPSSGGGYPFSYLCGTGGSLFAIGGLSILRSLRLMRNEELCRKEEIRLYDERNVYIQKQISSLHSTLSLALLYGATLWAAICRQDLLLPFIFLMIADVALLLVTTAVFRMKNSC</sequence>
<keyword evidence="1" id="KW-0472">Membrane</keyword>
<feature type="transmembrane region" description="Helical" evidence="1">
    <location>
        <begin position="118"/>
        <end position="139"/>
    </location>
</feature>
<dbReference type="Proteomes" id="UP000729290">
    <property type="component" value="Unassembled WGS sequence"/>
</dbReference>
<evidence type="ECO:0000256" key="1">
    <source>
        <dbReference type="SAM" id="Phobius"/>
    </source>
</evidence>
<dbReference type="EMBL" id="JACSNV010000001">
    <property type="protein sequence ID" value="MBM6876678.1"/>
    <property type="molecule type" value="Genomic_DNA"/>
</dbReference>
<gene>
    <name evidence="2" type="ORF">H9X83_00685</name>
</gene>
<feature type="transmembrane region" description="Helical" evidence="1">
    <location>
        <begin position="93"/>
        <end position="112"/>
    </location>
</feature>
<organism evidence="2 3">
    <name type="scientific">Anaerotignum lactatifermentans</name>
    <dbReference type="NCBI Taxonomy" id="160404"/>
    <lineage>
        <taxon>Bacteria</taxon>
        <taxon>Bacillati</taxon>
        <taxon>Bacillota</taxon>
        <taxon>Clostridia</taxon>
        <taxon>Lachnospirales</taxon>
        <taxon>Anaerotignaceae</taxon>
        <taxon>Anaerotignum</taxon>
    </lineage>
</organism>
<comment type="caution">
    <text evidence="2">The sequence shown here is derived from an EMBL/GenBank/DDBJ whole genome shotgun (WGS) entry which is preliminary data.</text>
</comment>
<protein>
    <recommendedName>
        <fullName evidence="4">DUF2178 domain-containing protein</fullName>
    </recommendedName>
</protein>
<keyword evidence="1" id="KW-0812">Transmembrane</keyword>
<reference evidence="2 3" key="1">
    <citation type="journal article" date="2021" name="Sci. Rep.">
        <title>The distribution of antibiotic resistance genes in chicken gut microbiota commensals.</title>
        <authorList>
            <person name="Juricova H."/>
            <person name="Matiasovicova J."/>
            <person name="Kubasova T."/>
            <person name="Cejkova D."/>
            <person name="Rychlik I."/>
        </authorList>
    </citation>
    <scope>NUCLEOTIDE SEQUENCE [LARGE SCALE GENOMIC DNA]</scope>
    <source>
        <strain evidence="2 3">An431b</strain>
    </source>
</reference>
<feature type="transmembrane region" description="Helical" evidence="1">
    <location>
        <begin position="38"/>
        <end position="60"/>
    </location>
</feature>
<keyword evidence="1" id="KW-1133">Transmembrane helix</keyword>
<name>A0ABS2G7E0_9FIRM</name>
<accession>A0ABS2G7E0</accession>